<dbReference type="Gene3D" id="1.20.144.10">
    <property type="entry name" value="Phosphatidic acid phosphatase type 2/haloperoxidase"/>
    <property type="match status" value="1"/>
</dbReference>
<feature type="transmembrane region" description="Helical" evidence="1">
    <location>
        <begin position="185"/>
        <end position="204"/>
    </location>
</feature>
<accession>A0A9W4TS73</accession>
<organism evidence="3 5">
    <name type="scientific">Commensalibacter communis</name>
    <dbReference type="NCBI Taxonomy" id="2972786"/>
    <lineage>
        <taxon>Bacteria</taxon>
        <taxon>Pseudomonadati</taxon>
        <taxon>Pseudomonadota</taxon>
        <taxon>Alphaproteobacteria</taxon>
        <taxon>Acetobacterales</taxon>
        <taxon>Acetobacteraceae</taxon>
    </lineage>
</organism>
<evidence type="ECO:0000256" key="1">
    <source>
        <dbReference type="SAM" id="Phobius"/>
    </source>
</evidence>
<evidence type="ECO:0000313" key="5">
    <source>
        <dbReference type="Proteomes" id="UP001154255"/>
    </source>
</evidence>
<proteinExistence type="predicted"/>
<feature type="transmembrane region" description="Helical" evidence="1">
    <location>
        <begin position="21"/>
        <end position="44"/>
    </location>
</feature>
<dbReference type="InterPro" id="IPR000326">
    <property type="entry name" value="PAP2/HPO"/>
</dbReference>
<dbReference type="InterPro" id="IPR036938">
    <property type="entry name" value="PAP2/HPO_sf"/>
</dbReference>
<evidence type="ECO:0000259" key="2">
    <source>
        <dbReference type="SMART" id="SM00014"/>
    </source>
</evidence>
<dbReference type="SMART" id="SM00014">
    <property type="entry name" value="acidPPc"/>
    <property type="match status" value="1"/>
</dbReference>
<keyword evidence="1" id="KW-0812">Transmembrane</keyword>
<evidence type="ECO:0000313" key="6">
    <source>
        <dbReference type="Proteomes" id="UP001154259"/>
    </source>
</evidence>
<keyword evidence="1" id="KW-1133">Transmembrane helix</keyword>
<dbReference type="CDD" id="cd03392">
    <property type="entry name" value="PAP2_like_2"/>
    <property type="match status" value="1"/>
</dbReference>
<sequence>MEYDKRHYLTFIFYWGKRLSFHYKFLFLNGIILFGIAIIIALLTSLDTSLNNIFILSPTNPFVALVRMISKLGSFVIITAMTLLLGIWLWLKKRIYEAIWVVATMGSCRIVFTTLKILVGRERPVFDEPLTHALSYSFPSGHSVNSLIFLLVCYSISSYRKSFLWIAIIGTLLIGWSRLALGAHWFSDVLAGWGCGFMWISIAYQVKISIPLQNYVNKYFPN</sequence>
<dbReference type="PANTHER" id="PTHR14969">
    <property type="entry name" value="SPHINGOSINE-1-PHOSPHATE PHOSPHOHYDROLASE"/>
    <property type="match status" value="1"/>
</dbReference>
<feature type="transmembrane region" description="Helical" evidence="1">
    <location>
        <begin position="163"/>
        <end position="179"/>
    </location>
</feature>
<dbReference type="AlphaFoldDB" id="A0A9W4TS73"/>
<feature type="domain" description="Phosphatidic acid phosphatase type 2/haloperoxidase" evidence="2">
    <location>
        <begin position="98"/>
        <end position="204"/>
    </location>
</feature>
<feature type="transmembrane region" description="Helical" evidence="1">
    <location>
        <begin position="139"/>
        <end position="156"/>
    </location>
</feature>
<keyword evidence="6" id="KW-1185">Reference proteome</keyword>
<comment type="caution">
    <text evidence="3">The sequence shown here is derived from an EMBL/GenBank/DDBJ whole genome shotgun (WGS) entry which is preliminary data.</text>
</comment>
<evidence type="ECO:0000313" key="4">
    <source>
        <dbReference type="EMBL" id="CAI3949767.1"/>
    </source>
</evidence>
<dbReference type="Proteomes" id="UP001154259">
    <property type="component" value="Unassembled WGS sequence"/>
</dbReference>
<protein>
    <submittedName>
        <fullName evidence="3 4">Membrane-associated phospholipid phosphatase (PgpB)</fullName>
    </submittedName>
</protein>
<feature type="transmembrane region" description="Helical" evidence="1">
    <location>
        <begin position="64"/>
        <end position="91"/>
    </location>
</feature>
<dbReference type="SUPFAM" id="SSF48317">
    <property type="entry name" value="Acid phosphatase/Vanadium-dependent haloperoxidase"/>
    <property type="match status" value="1"/>
</dbReference>
<dbReference type="PANTHER" id="PTHR14969:SF13">
    <property type="entry name" value="AT30094P"/>
    <property type="match status" value="1"/>
</dbReference>
<name>A0A9W4TS73_9PROT</name>
<dbReference type="EMBL" id="CAMXCM010000004">
    <property type="protein sequence ID" value="CAI3949274.1"/>
    <property type="molecule type" value="Genomic_DNA"/>
</dbReference>
<dbReference type="EMBL" id="CAMXCS010000003">
    <property type="protein sequence ID" value="CAI3949767.1"/>
    <property type="molecule type" value="Genomic_DNA"/>
</dbReference>
<gene>
    <name evidence="4" type="ORF">R53529_LOCUS1628</name>
    <name evidence="3" type="ORF">R53530_LOCUS1722</name>
</gene>
<dbReference type="Proteomes" id="UP001154255">
    <property type="component" value="Unassembled WGS sequence"/>
</dbReference>
<reference evidence="3" key="1">
    <citation type="submission" date="2022-10" db="EMBL/GenBank/DDBJ databases">
        <authorList>
            <person name="Botero Cardona J."/>
        </authorList>
    </citation>
    <scope>NUCLEOTIDE SEQUENCE</scope>
    <source>
        <strain evidence="3">LMG 31819</strain>
        <strain evidence="4">R-53529</strain>
    </source>
</reference>
<evidence type="ECO:0000313" key="3">
    <source>
        <dbReference type="EMBL" id="CAI3949274.1"/>
    </source>
</evidence>
<dbReference type="Pfam" id="PF01569">
    <property type="entry name" value="PAP2"/>
    <property type="match status" value="1"/>
</dbReference>
<keyword evidence="1" id="KW-0472">Membrane</keyword>
<feature type="transmembrane region" description="Helical" evidence="1">
    <location>
        <begin position="98"/>
        <end position="119"/>
    </location>
</feature>